<dbReference type="GO" id="GO:0003676">
    <property type="term" value="F:nucleic acid binding"/>
    <property type="evidence" value="ECO:0007669"/>
    <property type="project" value="InterPro"/>
</dbReference>
<dbReference type="InterPro" id="IPR012337">
    <property type="entry name" value="RNaseH-like_sf"/>
</dbReference>
<keyword evidence="2" id="KW-1185">Reference proteome</keyword>
<accession>A0A0C2IYU6</accession>
<reference evidence="1 2" key="1">
    <citation type="journal article" date="2014" name="Genome Biol. Evol.">
        <title>The genome of the myxosporean Thelohanellus kitauei shows adaptations to nutrient acquisition within its fish host.</title>
        <authorList>
            <person name="Yang Y."/>
            <person name="Xiong J."/>
            <person name="Zhou Z."/>
            <person name="Huo F."/>
            <person name="Miao W."/>
            <person name="Ran C."/>
            <person name="Liu Y."/>
            <person name="Zhang J."/>
            <person name="Feng J."/>
            <person name="Wang M."/>
            <person name="Wang M."/>
            <person name="Wang L."/>
            <person name="Yao B."/>
        </authorList>
    </citation>
    <scope>NUCLEOTIDE SEQUENCE [LARGE SCALE GENOMIC DNA]</scope>
    <source>
        <strain evidence="1">Wuqing</strain>
    </source>
</reference>
<dbReference type="Proteomes" id="UP000031668">
    <property type="component" value="Unassembled WGS sequence"/>
</dbReference>
<evidence type="ECO:0000313" key="2">
    <source>
        <dbReference type="Proteomes" id="UP000031668"/>
    </source>
</evidence>
<sequence length="110" mass="12537">MASSKLYATWQIDFMGPLPTTCKENSYIHVMADYFSRGGEATPTHDEKADIAVEAVTSMVYRDWNPCSYSLTKRSDLSQSSGGPLYVHETLRPDYIIYIRINQDVKLKLH</sequence>
<dbReference type="EMBL" id="JWZT01005152">
    <property type="protein sequence ID" value="KII62002.1"/>
    <property type="molecule type" value="Genomic_DNA"/>
</dbReference>
<dbReference type="InterPro" id="IPR036397">
    <property type="entry name" value="RNaseH_sf"/>
</dbReference>
<proteinExistence type="predicted"/>
<organism evidence="1 2">
    <name type="scientific">Thelohanellus kitauei</name>
    <name type="common">Myxosporean</name>
    <dbReference type="NCBI Taxonomy" id="669202"/>
    <lineage>
        <taxon>Eukaryota</taxon>
        <taxon>Metazoa</taxon>
        <taxon>Cnidaria</taxon>
        <taxon>Myxozoa</taxon>
        <taxon>Myxosporea</taxon>
        <taxon>Bivalvulida</taxon>
        <taxon>Platysporina</taxon>
        <taxon>Myxobolidae</taxon>
        <taxon>Thelohanellus</taxon>
    </lineage>
</organism>
<name>A0A0C2IYU6_THEKT</name>
<dbReference type="SUPFAM" id="SSF53098">
    <property type="entry name" value="Ribonuclease H-like"/>
    <property type="match status" value="1"/>
</dbReference>
<gene>
    <name evidence="1" type="ORF">RF11_15461</name>
</gene>
<dbReference type="Gene3D" id="3.30.420.10">
    <property type="entry name" value="Ribonuclease H-like superfamily/Ribonuclease H"/>
    <property type="match status" value="1"/>
</dbReference>
<comment type="caution">
    <text evidence="1">The sequence shown here is derived from an EMBL/GenBank/DDBJ whole genome shotgun (WGS) entry which is preliminary data.</text>
</comment>
<protein>
    <submittedName>
        <fullName evidence="1">Uncharacterized protein</fullName>
    </submittedName>
</protein>
<dbReference type="AlphaFoldDB" id="A0A0C2IYU6"/>
<dbReference type="OrthoDB" id="425619at2759"/>
<evidence type="ECO:0000313" key="1">
    <source>
        <dbReference type="EMBL" id="KII62002.1"/>
    </source>
</evidence>